<evidence type="ECO:0000256" key="2">
    <source>
        <dbReference type="SAM" id="Phobius"/>
    </source>
</evidence>
<evidence type="ECO:0000313" key="4">
    <source>
        <dbReference type="Proteomes" id="UP000190744"/>
    </source>
</evidence>
<comment type="caution">
    <text evidence="3">The sequence shown here is derived from an EMBL/GenBank/DDBJ whole genome shotgun (WGS) entry which is preliminary data.</text>
</comment>
<evidence type="ECO:0000256" key="1">
    <source>
        <dbReference type="SAM" id="MobiDB-lite"/>
    </source>
</evidence>
<sequence>MYIPQKRDLSHKNSVFIICASVIIFVLAICICIFFGARWLRQRYYEPKYIPGQTLKRKWKQWCPGSASYGQVPNQGGQNNNQDTSYRGSGPEMATIGTNNNSNNSNGPRRETSIRSIITLPPYSASPKPTEQIIAREGERAGMDMVVEFPETAEEQESRREDQMEALYQLRVQRRQELADRETRRRERREARARGDSIRLEQLNEETRARSRRRREATESNTSLTASAVIADHQSRERDRRIASVSYADLGHVRHDGSRLRADSHASDSDYHPLLQNAAMHASSPSLMDPPSNRSGVQSFASTLSNEGDPLVLRPTSTRGSSTQSMPQAVEEGDLGTLNIPPPPEYDHLDWGEAPAYESPTNPRDEQQLPGILRLPSIHVNIASPITFSPVTPTAPQALEELLPNPPNPATPTAATEPTTESDNAPANNQGPTTGHVSTS</sequence>
<feature type="region of interest" description="Disordered" evidence="1">
    <location>
        <begin position="70"/>
        <end position="110"/>
    </location>
</feature>
<gene>
    <name evidence="3" type="ORF">PEBR_10844</name>
</gene>
<feature type="compositionally biased region" description="Low complexity" evidence="1">
    <location>
        <begin position="70"/>
        <end position="82"/>
    </location>
</feature>
<keyword evidence="2" id="KW-0472">Membrane</keyword>
<feature type="compositionally biased region" description="Polar residues" evidence="1">
    <location>
        <begin position="315"/>
        <end position="327"/>
    </location>
</feature>
<feature type="region of interest" description="Disordered" evidence="1">
    <location>
        <begin position="349"/>
        <end position="368"/>
    </location>
</feature>
<feature type="region of interest" description="Disordered" evidence="1">
    <location>
        <begin position="282"/>
        <end position="327"/>
    </location>
</feature>
<feature type="region of interest" description="Disordered" evidence="1">
    <location>
        <begin position="391"/>
        <end position="440"/>
    </location>
</feature>
<keyword evidence="2" id="KW-1133">Transmembrane helix</keyword>
<feature type="compositionally biased region" description="Basic and acidic residues" evidence="1">
    <location>
        <begin position="176"/>
        <end position="199"/>
    </location>
</feature>
<proteinExistence type="predicted"/>
<organism evidence="3 4">
    <name type="scientific">Penicillium brasilianum</name>
    <dbReference type="NCBI Taxonomy" id="104259"/>
    <lineage>
        <taxon>Eukaryota</taxon>
        <taxon>Fungi</taxon>
        <taxon>Dikarya</taxon>
        <taxon>Ascomycota</taxon>
        <taxon>Pezizomycotina</taxon>
        <taxon>Eurotiomycetes</taxon>
        <taxon>Eurotiomycetidae</taxon>
        <taxon>Eurotiales</taxon>
        <taxon>Aspergillaceae</taxon>
        <taxon>Penicillium</taxon>
    </lineage>
</organism>
<feature type="compositionally biased region" description="Low complexity" evidence="1">
    <location>
        <begin position="411"/>
        <end position="421"/>
    </location>
</feature>
<accession>A0A1S9RUI0</accession>
<feature type="transmembrane region" description="Helical" evidence="2">
    <location>
        <begin position="15"/>
        <end position="40"/>
    </location>
</feature>
<keyword evidence="2" id="KW-0812">Transmembrane</keyword>
<reference evidence="4" key="1">
    <citation type="submission" date="2015-09" db="EMBL/GenBank/DDBJ databases">
        <authorList>
            <person name="Fill T.P."/>
            <person name="Baretta J.F."/>
            <person name="de Almeida L.G."/>
            <person name="Rocha M."/>
            <person name="de Souza D.H."/>
            <person name="Malavazi I."/>
            <person name="Cerdeira L.T."/>
            <person name="Hong H."/>
            <person name="Samborskyy M."/>
            <person name="de Vasconcelos A.T."/>
            <person name="Leadlay P."/>
            <person name="Rodrigues-Filho E."/>
        </authorList>
    </citation>
    <scope>NUCLEOTIDE SEQUENCE [LARGE SCALE GENOMIC DNA]</scope>
    <source>
        <strain evidence="4">LaBioMMi 136</strain>
    </source>
</reference>
<protein>
    <submittedName>
        <fullName evidence="3">Uncharacterized protein</fullName>
    </submittedName>
</protein>
<dbReference type="Proteomes" id="UP000190744">
    <property type="component" value="Unassembled WGS sequence"/>
</dbReference>
<feature type="compositionally biased region" description="Polar residues" evidence="1">
    <location>
        <begin position="292"/>
        <end position="306"/>
    </location>
</feature>
<dbReference type="EMBL" id="LJBN01000116">
    <property type="protein sequence ID" value="OOQ89155.1"/>
    <property type="molecule type" value="Genomic_DNA"/>
</dbReference>
<feature type="region of interest" description="Disordered" evidence="1">
    <location>
        <begin position="176"/>
        <end position="240"/>
    </location>
</feature>
<feature type="compositionally biased region" description="Polar residues" evidence="1">
    <location>
        <begin position="422"/>
        <end position="440"/>
    </location>
</feature>
<evidence type="ECO:0000313" key="3">
    <source>
        <dbReference type="EMBL" id="OOQ89155.1"/>
    </source>
</evidence>
<dbReference type="AlphaFoldDB" id="A0A1S9RUI0"/>
<name>A0A1S9RUI0_PENBI</name>